<dbReference type="EMBL" id="LR721782">
    <property type="protein sequence ID" value="VVW23105.1"/>
    <property type="molecule type" value="Genomic_DNA"/>
</dbReference>
<evidence type="ECO:0000256" key="1">
    <source>
        <dbReference type="SAM" id="MobiDB-lite"/>
    </source>
</evidence>
<dbReference type="PANTHER" id="PTHR33526:SF4">
    <property type="entry name" value="OS07G0123800 PROTEIN"/>
    <property type="match status" value="1"/>
</dbReference>
<reference evidence="2" key="1">
    <citation type="submission" date="2019-09" db="EMBL/GenBank/DDBJ databases">
        <authorList>
            <person name="Zhang L."/>
        </authorList>
    </citation>
    <scope>NUCLEOTIDE SEQUENCE</scope>
</reference>
<evidence type="ECO:0000313" key="2">
    <source>
        <dbReference type="EMBL" id="VVW23105.1"/>
    </source>
</evidence>
<dbReference type="Gramene" id="NC4G0199180.1">
    <property type="protein sequence ID" value="NC4G0199180.1:cds"/>
    <property type="gene ID" value="NC4G0199180"/>
</dbReference>
<proteinExistence type="predicted"/>
<dbReference type="OMA" id="ITQCAGN"/>
<feature type="region of interest" description="Disordered" evidence="1">
    <location>
        <begin position="90"/>
        <end position="113"/>
    </location>
</feature>
<accession>A0A5K1C9E3</accession>
<protein>
    <submittedName>
        <fullName evidence="2">Uncharacterized protein</fullName>
    </submittedName>
</protein>
<organism evidence="2">
    <name type="scientific">Nymphaea colorata</name>
    <name type="common">pocket water lily</name>
    <dbReference type="NCBI Taxonomy" id="210225"/>
    <lineage>
        <taxon>Eukaryota</taxon>
        <taxon>Viridiplantae</taxon>
        <taxon>Streptophyta</taxon>
        <taxon>Embryophyta</taxon>
        <taxon>Tracheophyta</taxon>
        <taxon>Spermatophyta</taxon>
        <taxon>Magnoliopsida</taxon>
        <taxon>Nymphaeales</taxon>
        <taxon>Nymphaeaceae</taxon>
        <taxon>Nymphaea</taxon>
    </lineage>
</organism>
<dbReference type="PIRSF" id="PIRSF031279">
    <property type="entry name" value="UCP031279"/>
    <property type="match status" value="1"/>
</dbReference>
<dbReference type="AlphaFoldDB" id="A0A5K1C9E3"/>
<sequence length="157" mass="17094">MEAGSTGTKKASAISRCIKALSPAKALCRARDFYVRSMLGCAGKVAYADMGYSGVPNLPRSFSNTSSRGGHDDEDMRELVRIASLRASRRKADDGYRQSAGYRPPAAGTGRVPRSYSVHIPRIDEDKPCSFGEKGGEDGIFSRSRSYAPYSRNRFAL</sequence>
<name>A0A5K1C9E3_9MAGN</name>
<gene>
    <name evidence="2" type="ORF">NYM_LOCUS18164</name>
</gene>
<dbReference type="PANTHER" id="PTHR33526">
    <property type="entry name" value="OS07G0123800 PROTEIN"/>
    <property type="match status" value="1"/>
</dbReference>
<dbReference type="OrthoDB" id="694638at2759"/>
<dbReference type="InterPro" id="IPR016972">
    <property type="entry name" value="UCP031279"/>
</dbReference>